<evidence type="ECO:0000313" key="2">
    <source>
        <dbReference type="Proteomes" id="UP001239167"/>
    </source>
</evidence>
<sequence>MRKILIIVSVLIIVITVLTSLILPNYISYTVYNYLQNDMQAHAIQGEVQTHPPFMIASGQIDSIDYKADSAVIGQTEVHDLLLTGSNLHINMTDLLRERFTLDRAENIDLSCTIDAKSLEKLLLQKINRLHSATVNITPQIVTVKADIPILNNNIAANMSGYLYTSDGNIYFKIAEFDVENSLLGKISLNTKNDVMLLDKSKLPFGAEIKSVTQEDNQISIKASAHKE</sequence>
<gene>
    <name evidence="1" type="ORF">J2S01_000084</name>
</gene>
<dbReference type="EMBL" id="JAUSUE010000001">
    <property type="protein sequence ID" value="MDQ0202399.1"/>
    <property type="molecule type" value="Genomic_DNA"/>
</dbReference>
<evidence type="ECO:0000313" key="1">
    <source>
        <dbReference type="EMBL" id="MDQ0202399.1"/>
    </source>
</evidence>
<organism evidence="1 2">
    <name type="scientific">Pectinatus haikarae</name>
    <dbReference type="NCBI Taxonomy" id="349096"/>
    <lineage>
        <taxon>Bacteria</taxon>
        <taxon>Bacillati</taxon>
        <taxon>Bacillota</taxon>
        <taxon>Negativicutes</taxon>
        <taxon>Selenomonadales</taxon>
        <taxon>Selenomonadaceae</taxon>
        <taxon>Pectinatus</taxon>
    </lineage>
</organism>
<dbReference type="Proteomes" id="UP001239167">
    <property type="component" value="Unassembled WGS sequence"/>
</dbReference>
<keyword evidence="2" id="KW-1185">Reference proteome</keyword>
<accession>A0ABT9Y3K2</accession>
<comment type="caution">
    <text evidence="1">The sequence shown here is derived from an EMBL/GenBank/DDBJ whole genome shotgun (WGS) entry which is preliminary data.</text>
</comment>
<reference evidence="1 2" key="1">
    <citation type="submission" date="2023-07" db="EMBL/GenBank/DDBJ databases">
        <title>Genomic Encyclopedia of Type Strains, Phase IV (KMG-IV): sequencing the most valuable type-strain genomes for metagenomic binning, comparative biology and taxonomic classification.</title>
        <authorList>
            <person name="Goeker M."/>
        </authorList>
    </citation>
    <scope>NUCLEOTIDE SEQUENCE [LARGE SCALE GENOMIC DNA]</scope>
    <source>
        <strain evidence="1 2">DSM 16980</strain>
    </source>
</reference>
<proteinExistence type="predicted"/>
<name>A0ABT9Y3K2_9FIRM</name>
<dbReference type="Pfam" id="PF11209">
    <property type="entry name" value="LmeA"/>
    <property type="match status" value="1"/>
</dbReference>
<evidence type="ECO:0008006" key="3">
    <source>
        <dbReference type="Google" id="ProtNLM"/>
    </source>
</evidence>
<dbReference type="InterPro" id="IPR021373">
    <property type="entry name" value="DUF2993"/>
</dbReference>
<dbReference type="RefSeq" id="WP_196605862.1">
    <property type="nucleotide sequence ID" value="NZ_CP116940.1"/>
</dbReference>
<protein>
    <recommendedName>
        <fullName evidence="3">DUF2993 domain-containing protein</fullName>
    </recommendedName>
</protein>